<sequence>MQMSDYDYFGHSHWNDFYQLPIEDGFIIDTYWIDYLWRILHFENPYSYHAAEKFASTAIELIDLVWSPSCWDILIWPFTRLYITRVLCTVDTMLDSKQHLNDTCYGIIGDICREIDSGTGVFSASPRKRCKAADFIIGRETQRLESVMHKQLKVNENISLLPDGPV</sequence>
<dbReference type="GeneID" id="85349706"/>
<evidence type="ECO:0000313" key="2">
    <source>
        <dbReference type="Proteomes" id="UP001175211"/>
    </source>
</evidence>
<accession>A0AA39NCW2</accession>
<reference evidence="1" key="1">
    <citation type="submission" date="2023-06" db="EMBL/GenBank/DDBJ databases">
        <authorList>
            <consortium name="Lawrence Berkeley National Laboratory"/>
            <person name="Ahrendt S."/>
            <person name="Sahu N."/>
            <person name="Indic B."/>
            <person name="Wong-Bajracharya J."/>
            <person name="Merenyi Z."/>
            <person name="Ke H.-M."/>
            <person name="Monk M."/>
            <person name="Kocsube S."/>
            <person name="Drula E."/>
            <person name="Lipzen A."/>
            <person name="Balint B."/>
            <person name="Henrissat B."/>
            <person name="Andreopoulos B."/>
            <person name="Martin F.M."/>
            <person name="Harder C.B."/>
            <person name="Rigling D."/>
            <person name="Ford K.L."/>
            <person name="Foster G.D."/>
            <person name="Pangilinan J."/>
            <person name="Papanicolaou A."/>
            <person name="Barry K."/>
            <person name="LaButti K."/>
            <person name="Viragh M."/>
            <person name="Koriabine M."/>
            <person name="Yan M."/>
            <person name="Riley R."/>
            <person name="Champramary S."/>
            <person name="Plett K.L."/>
            <person name="Tsai I.J."/>
            <person name="Slot J."/>
            <person name="Sipos G."/>
            <person name="Plett J."/>
            <person name="Nagy L.G."/>
            <person name="Grigoriev I.V."/>
        </authorList>
    </citation>
    <scope>NUCLEOTIDE SEQUENCE</scope>
    <source>
        <strain evidence="1">CCBAS 213</strain>
    </source>
</reference>
<protein>
    <submittedName>
        <fullName evidence="1">Uncharacterized protein</fullName>
    </submittedName>
</protein>
<name>A0AA39NCW2_ARMTA</name>
<dbReference type="RefSeq" id="XP_060334732.1">
    <property type="nucleotide sequence ID" value="XM_060466158.1"/>
</dbReference>
<proteinExistence type="predicted"/>
<dbReference type="AlphaFoldDB" id="A0AA39NCW2"/>
<evidence type="ECO:0000313" key="1">
    <source>
        <dbReference type="EMBL" id="KAK0463266.1"/>
    </source>
</evidence>
<dbReference type="Proteomes" id="UP001175211">
    <property type="component" value="Unassembled WGS sequence"/>
</dbReference>
<comment type="caution">
    <text evidence="1">The sequence shown here is derived from an EMBL/GenBank/DDBJ whole genome shotgun (WGS) entry which is preliminary data.</text>
</comment>
<dbReference type="EMBL" id="JAUEPS010000008">
    <property type="protein sequence ID" value="KAK0463266.1"/>
    <property type="molecule type" value="Genomic_DNA"/>
</dbReference>
<keyword evidence="2" id="KW-1185">Reference proteome</keyword>
<gene>
    <name evidence="1" type="ORF">EV420DRAFT_1164233</name>
</gene>
<organism evidence="1 2">
    <name type="scientific">Armillaria tabescens</name>
    <name type="common">Ringless honey mushroom</name>
    <name type="synonym">Agaricus tabescens</name>
    <dbReference type="NCBI Taxonomy" id="1929756"/>
    <lineage>
        <taxon>Eukaryota</taxon>
        <taxon>Fungi</taxon>
        <taxon>Dikarya</taxon>
        <taxon>Basidiomycota</taxon>
        <taxon>Agaricomycotina</taxon>
        <taxon>Agaricomycetes</taxon>
        <taxon>Agaricomycetidae</taxon>
        <taxon>Agaricales</taxon>
        <taxon>Marasmiineae</taxon>
        <taxon>Physalacriaceae</taxon>
        <taxon>Desarmillaria</taxon>
    </lineage>
</organism>